<feature type="coiled-coil region" evidence="1">
    <location>
        <begin position="51"/>
        <end position="99"/>
    </location>
</feature>
<proteinExistence type="predicted"/>
<organism evidence="3 4">
    <name type="scientific">Plutella xylostella</name>
    <name type="common">Diamondback moth</name>
    <name type="synonym">Plutella maculipennis</name>
    <dbReference type="NCBI Taxonomy" id="51655"/>
    <lineage>
        <taxon>Eukaryota</taxon>
        <taxon>Metazoa</taxon>
        <taxon>Ecdysozoa</taxon>
        <taxon>Arthropoda</taxon>
        <taxon>Hexapoda</taxon>
        <taxon>Insecta</taxon>
        <taxon>Pterygota</taxon>
        <taxon>Neoptera</taxon>
        <taxon>Endopterygota</taxon>
        <taxon>Lepidoptera</taxon>
        <taxon>Glossata</taxon>
        <taxon>Ditrysia</taxon>
        <taxon>Yponomeutoidea</taxon>
        <taxon>Plutellidae</taxon>
        <taxon>Plutella</taxon>
    </lineage>
</organism>
<keyword evidence="4" id="KW-1185">Reference proteome</keyword>
<comment type="caution">
    <text evidence="3">The sequence shown here is derived from an EMBL/GenBank/DDBJ whole genome shotgun (WGS) entry which is preliminary data.</text>
</comment>
<feature type="compositionally biased region" description="Polar residues" evidence="2">
    <location>
        <begin position="134"/>
        <end position="148"/>
    </location>
</feature>
<dbReference type="EMBL" id="JAHIBW010000020">
    <property type="protein sequence ID" value="KAG7300835.1"/>
    <property type="molecule type" value="Genomic_DNA"/>
</dbReference>
<sequence length="362" mass="41861">MSFIPEFITFRRNRTSVSETKSNEEESIQHILDDTKNSLPNMSDDEESSYIKELKLKLEKLDIELQAAHEEVNKLNMENNSLKKTVEELTRKNELFKKVTTNCIKDSSPLKQKSKTSTPLKALKPRSKAKLSQEKNTTQGTHSITSQEVHSKPSGKNQSKKKPQLCIISNNKRNKILQLSEESCFTDLQIIHYVTPTGGIKEMLLGLQSKLKQYTKSDYCVILIGETDFETTQNYLNLIYEIRNTVQQVDWTNIIICTPTYKCGPFSNMYNSRVETFNNLLYLDTQTHEYAWMLDSNTNLQYDYTMFSGPQYTINDSGIRIILGDIKQAINKLKQHLCENNNLEERSPRNQNEQKSGEFFHV</sequence>
<gene>
    <name evidence="3" type="ORF">JYU34_015174</name>
</gene>
<keyword evidence="1" id="KW-0175">Coiled coil</keyword>
<accession>A0ABQ7Q6G1</accession>
<evidence type="ECO:0000256" key="1">
    <source>
        <dbReference type="SAM" id="Coils"/>
    </source>
</evidence>
<evidence type="ECO:0000313" key="4">
    <source>
        <dbReference type="Proteomes" id="UP000823941"/>
    </source>
</evidence>
<feature type="region of interest" description="Disordered" evidence="2">
    <location>
        <begin position="107"/>
        <end position="164"/>
    </location>
</feature>
<protein>
    <submittedName>
        <fullName evidence="3">Uncharacterized protein</fullName>
    </submittedName>
</protein>
<feature type="compositionally biased region" description="Polar residues" evidence="2">
    <location>
        <begin position="107"/>
        <end position="119"/>
    </location>
</feature>
<feature type="region of interest" description="Disordered" evidence="2">
    <location>
        <begin position="342"/>
        <end position="362"/>
    </location>
</feature>
<reference evidence="3 4" key="1">
    <citation type="submission" date="2021-06" db="EMBL/GenBank/DDBJ databases">
        <title>A haploid diamondback moth (Plutella xylostella L.) genome assembly resolves 31 chromosomes and identifies a diamide resistance mutation.</title>
        <authorList>
            <person name="Ward C.M."/>
            <person name="Perry K.D."/>
            <person name="Baker G."/>
            <person name="Powis K."/>
            <person name="Heckel D.G."/>
            <person name="Baxter S.W."/>
        </authorList>
    </citation>
    <scope>NUCLEOTIDE SEQUENCE [LARGE SCALE GENOMIC DNA]</scope>
    <source>
        <strain evidence="3 4">LV</strain>
        <tissue evidence="3">Single pupa</tissue>
    </source>
</reference>
<evidence type="ECO:0000256" key="2">
    <source>
        <dbReference type="SAM" id="MobiDB-lite"/>
    </source>
</evidence>
<name>A0ABQ7Q6G1_PLUXY</name>
<evidence type="ECO:0000313" key="3">
    <source>
        <dbReference type="EMBL" id="KAG7300835.1"/>
    </source>
</evidence>
<dbReference type="Proteomes" id="UP000823941">
    <property type="component" value="Chromosome 20"/>
</dbReference>